<organism evidence="2 3">
    <name type="scientific">Fusobacterium ulcerans</name>
    <dbReference type="NCBI Taxonomy" id="861"/>
    <lineage>
        <taxon>Bacteria</taxon>
        <taxon>Fusobacteriati</taxon>
        <taxon>Fusobacteriota</taxon>
        <taxon>Fusobacteriia</taxon>
        <taxon>Fusobacteriales</taxon>
        <taxon>Fusobacteriaceae</taxon>
        <taxon>Fusobacterium</taxon>
    </lineage>
</organism>
<dbReference type="SFLD" id="SFLDS00003">
    <property type="entry name" value="Haloacid_Dehalogenase"/>
    <property type="match status" value="1"/>
</dbReference>
<name>A0AAX2JCM6_9FUSO</name>
<dbReference type="SUPFAM" id="SSF56784">
    <property type="entry name" value="HAD-like"/>
    <property type="match status" value="1"/>
</dbReference>
<dbReference type="NCBIfam" id="TIGR01533">
    <property type="entry name" value="lipo_e_P4"/>
    <property type="match status" value="1"/>
</dbReference>
<dbReference type="GO" id="GO:0009279">
    <property type="term" value="C:cell outer membrane"/>
    <property type="evidence" value="ECO:0007669"/>
    <property type="project" value="InterPro"/>
</dbReference>
<dbReference type="GeneID" id="78453640"/>
<dbReference type="PANTHER" id="PTHR31284">
    <property type="entry name" value="ACID PHOSPHATASE-LIKE PROTEIN"/>
    <property type="match status" value="1"/>
</dbReference>
<keyword evidence="1" id="KW-0732">Signal</keyword>
<dbReference type="RefSeq" id="WP_005981257.1">
    <property type="nucleotide sequence ID" value="NZ_CABKNW010000005.1"/>
</dbReference>
<dbReference type="Gene3D" id="3.40.50.1000">
    <property type="entry name" value="HAD superfamily/HAD-like"/>
    <property type="match status" value="1"/>
</dbReference>
<dbReference type="InterPro" id="IPR005519">
    <property type="entry name" value="Acid_phosphat_B-like"/>
</dbReference>
<dbReference type="InterPro" id="IPR006423">
    <property type="entry name" value="Lipo_e_P4"/>
</dbReference>
<dbReference type="PIRSF" id="PIRSF019271">
    <property type="entry name" value="Acid_Ptase_C"/>
    <property type="match status" value="1"/>
</dbReference>
<dbReference type="PANTHER" id="PTHR31284:SF10">
    <property type="entry name" value="ACID PHOSPHATASE-LIKE PROTEIN"/>
    <property type="match status" value="1"/>
</dbReference>
<reference evidence="2 3" key="1">
    <citation type="submission" date="2018-06" db="EMBL/GenBank/DDBJ databases">
        <authorList>
            <consortium name="Pathogen Informatics"/>
            <person name="Doyle S."/>
        </authorList>
    </citation>
    <scope>NUCLEOTIDE SEQUENCE [LARGE SCALE GENOMIC DNA]</scope>
    <source>
        <strain evidence="2 3">NCTC12112</strain>
    </source>
</reference>
<sequence>MKKIILGLFIITSLLFGKELKDNMNGKLTDQMVLATLWMQKSGEYRALVYQTFNTAKLSFDNTKTKDGKKKAVVSDLDETLIDNGKMAGWQIENGVTYSSDAWHKWAQAREAEAIPGAVEFSKYVNENGGKMFYISNRSHKEFDAIKENLIALGFPEVTEETLLLEKDTSDKAERRDQIEKNGYEIVMLLGDNLDDFDSEVRKKDNDERIKHVDKNKDKYGVKYIVLPNPMYGDWEGGLCNDYWKKTPEEKLKLRHESLKMWNGE</sequence>
<dbReference type="CDD" id="cd07534">
    <property type="entry name" value="HAD_CAP"/>
    <property type="match status" value="1"/>
</dbReference>
<proteinExistence type="predicted"/>
<dbReference type="InterPro" id="IPR023214">
    <property type="entry name" value="HAD_sf"/>
</dbReference>
<dbReference type="Proteomes" id="UP000249008">
    <property type="component" value="Chromosome 1"/>
</dbReference>
<accession>A0AAX2JCM6</accession>
<dbReference type="AlphaFoldDB" id="A0AAX2JCM6"/>
<dbReference type="InterPro" id="IPR036412">
    <property type="entry name" value="HAD-like_sf"/>
</dbReference>
<dbReference type="SFLD" id="SFLDG01125">
    <property type="entry name" value="C1.1:_Acid_Phosphatase_Like"/>
    <property type="match status" value="1"/>
</dbReference>
<evidence type="ECO:0000313" key="2">
    <source>
        <dbReference type="EMBL" id="SQJ09710.1"/>
    </source>
</evidence>
<protein>
    <submittedName>
        <fullName evidence="2">Outer membrane protein P4</fullName>
    </submittedName>
</protein>
<evidence type="ECO:0000256" key="1">
    <source>
        <dbReference type="ARBA" id="ARBA00022729"/>
    </source>
</evidence>
<dbReference type="Pfam" id="PF03767">
    <property type="entry name" value="Acid_phosphat_B"/>
    <property type="match status" value="1"/>
</dbReference>
<gene>
    <name evidence="2" type="primary">hel</name>
    <name evidence="2" type="ORF">NCTC12112_02359</name>
</gene>
<evidence type="ECO:0000313" key="3">
    <source>
        <dbReference type="Proteomes" id="UP000249008"/>
    </source>
</evidence>
<dbReference type="EMBL" id="LS483487">
    <property type="protein sequence ID" value="SQJ09710.1"/>
    <property type="molecule type" value="Genomic_DNA"/>
</dbReference>
<dbReference type="KEGG" id="ful:C4N20_02385"/>